<organism evidence="2 3">
    <name type="scientific">Halopseudomonas laoshanensis</name>
    <dbReference type="NCBI Taxonomy" id="2268758"/>
    <lineage>
        <taxon>Bacteria</taxon>
        <taxon>Pseudomonadati</taxon>
        <taxon>Pseudomonadota</taxon>
        <taxon>Gammaproteobacteria</taxon>
        <taxon>Pseudomonadales</taxon>
        <taxon>Pseudomonadaceae</taxon>
        <taxon>Halopseudomonas</taxon>
    </lineage>
</organism>
<dbReference type="InterPro" id="IPR036182">
    <property type="entry name" value="PCuAC_sf"/>
</dbReference>
<evidence type="ECO:0000256" key="1">
    <source>
        <dbReference type="SAM" id="SignalP"/>
    </source>
</evidence>
<dbReference type="PANTHER" id="PTHR36302">
    <property type="entry name" value="BLR7088 PROTEIN"/>
    <property type="match status" value="1"/>
</dbReference>
<feature type="chain" id="PRO_5031238763" evidence="1">
    <location>
        <begin position="26"/>
        <end position="165"/>
    </location>
</feature>
<comment type="caution">
    <text evidence="2">The sequence shown here is derived from an EMBL/GenBank/DDBJ whole genome shotgun (WGS) entry which is preliminary data.</text>
</comment>
<dbReference type="SUPFAM" id="SSF110087">
    <property type="entry name" value="DR1885-like metal-binding protein"/>
    <property type="match status" value="1"/>
</dbReference>
<accession>A0A7V7KYF8</accession>
<dbReference type="PANTHER" id="PTHR36302:SF1">
    <property type="entry name" value="COPPER CHAPERONE PCU(A)C"/>
    <property type="match status" value="1"/>
</dbReference>
<dbReference type="AlphaFoldDB" id="A0A7V7KYF8"/>
<dbReference type="Proteomes" id="UP000463138">
    <property type="component" value="Unassembled WGS sequence"/>
</dbReference>
<dbReference type="Pfam" id="PF04314">
    <property type="entry name" value="PCuAC"/>
    <property type="match status" value="1"/>
</dbReference>
<dbReference type="OrthoDB" id="9796962at2"/>
<dbReference type="InterPro" id="IPR007410">
    <property type="entry name" value="LpqE-like"/>
</dbReference>
<gene>
    <name evidence="2" type="ORF">DT594_05355</name>
</gene>
<keyword evidence="3" id="KW-1185">Reference proteome</keyword>
<dbReference type="EMBL" id="QOVF01000001">
    <property type="protein sequence ID" value="KAA0696747.1"/>
    <property type="molecule type" value="Genomic_DNA"/>
</dbReference>
<dbReference type="Gene3D" id="2.60.40.1890">
    <property type="entry name" value="PCu(A)C copper chaperone"/>
    <property type="match status" value="1"/>
</dbReference>
<feature type="signal peptide" evidence="1">
    <location>
        <begin position="1"/>
        <end position="25"/>
    </location>
</feature>
<dbReference type="RefSeq" id="WP_149331682.1">
    <property type="nucleotide sequence ID" value="NZ_QOVF01000001.1"/>
</dbReference>
<evidence type="ECO:0000313" key="3">
    <source>
        <dbReference type="Proteomes" id="UP000463138"/>
    </source>
</evidence>
<name>A0A7V7KYF8_9GAMM</name>
<proteinExistence type="predicted"/>
<dbReference type="InterPro" id="IPR058248">
    <property type="entry name" value="Lxx211020-like"/>
</dbReference>
<sequence length="165" mass="18076">MRLKKLVIILAATLGSSLLAGQVMAHEYDIADLHITHPWSRALPPVAKTGAAYLTIVNRGEQADRLLEVTTPVAGHAELHEHIHRDGLMKMQQIETMALPAGSSVSFKPGSYHIMLFDLKQPLVAGEQFPLTLHFEQAGELEVDISVQQDAPADVQAESGEHQHH</sequence>
<evidence type="ECO:0000313" key="2">
    <source>
        <dbReference type="EMBL" id="KAA0696747.1"/>
    </source>
</evidence>
<reference evidence="2 3" key="1">
    <citation type="submission" date="2018-07" db="EMBL/GenBank/DDBJ databases">
        <title>Pseudomonas laoshanensis sp. nov., isolated from soil.</title>
        <authorList>
            <person name="Sun J."/>
            <person name="Yu L."/>
            <person name="Wang M."/>
            <person name="Zhang C."/>
        </authorList>
    </citation>
    <scope>NUCLEOTIDE SEQUENCE [LARGE SCALE GENOMIC DNA]</scope>
    <source>
        <strain evidence="2 3">Y22</strain>
    </source>
</reference>
<keyword evidence="1" id="KW-0732">Signal</keyword>
<protein>
    <submittedName>
        <fullName evidence="2">Copper chaperone PCu(A)C</fullName>
    </submittedName>
</protein>